<accession>A0A4Y2LBH9</accession>
<proteinExistence type="predicted"/>
<keyword evidence="2" id="KW-1185">Reference proteome</keyword>
<evidence type="ECO:0000313" key="1">
    <source>
        <dbReference type="EMBL" id="GBN11203.1"/>
    </source>
</evidence>
<gene>
    <name evidence="1" type="ORF">AVEN_204783_1</name>
</gene>
<evidence type="ECO:0000313" key="2">
    <source>
        <dbReference type="Proteomes" id="UP000499080"/>
    </source>
</evidence>
<protein>
    <submittedName>
        <fullName evidence="1">Uncharacterized protein</fullName>
    </submittedName>
</protein>
<dbReference type="Proteomes" id="UP000499080">
    <property type="component" value="Unassembled WGS sequence"/>
</dbReference>
<organism evidence="1 2">
    <name type="scientific">Araneus ventricosus</name>
    <name type="common">Orbweaver spider</name>
    <name type="synonym">Epeira ventricosa</name>
    <dbReference type="NCBI Taxonomy" id="182803"/>
    <lineage>
        <taxon>Eukaryota</taxon>
        <taxon>Metazoa</taxon>
        <taxon>Ecdysozoa</taxon>
        <taxon>Arthropoda</taxon>
        <taxon>Chelicerata</taxon>
        <taxon>Arachnida</taxon>
        <taxon>Araneae</taxon>
        <taxon>Araneomorphae</taxon>
        <taxon>Entelegynae</taxon>
        <taxon>Araneoidea</taxon>
        <taxon>Araneidae</taxon>
        <taxon>Araneus</taxon>
    </lineage>
</organism>
<name>A0A4Y2LBH9_ARAVE</name>
<dbReference type="EMBL" id="BGPR01198437">
    <property type="protein sequence ID" value="GBN11203.1"/>
    <property type="molecule type" value="Genomic_DNA"/>
</dbReference>
<dbReference type="AlphaFoldDB" id="A0A4Y2LBH9"/>
<reference evidence="1 2" key="1">
    <citation type="journal article" date="2019" name="Sci. Rep.">
        <title>Orb-weaving spider Araneus ventricosus genome elucidates the spidroin gene catalogue.</title>
        <authorList>
            <person name="Kono N."/>
            <person name="Nakamura H."/>
            <person name="Ohtoshi R."/>
            <person name="Moran D.A.P."/>
            <person name="Shinohara A."/>
            <person name="Yoshida Y."/>
            <person name="Fujiwara M."/>
            <person name="Mori M."/>
            <person name="Tomita M."/>
            <person name="Arakawa K."/>
        </authorList>
    </citation>
    <scope>NUCLEOTIDE SEQUENCE [LARGE SCALE GENOMIC DNA]</scope>
</reference>
<sequence length="79" mass="9051">MWRATLELAPPSLRFHTTPAGGRLNSDFRFNLHEDHKHDETSVESGFKPGAIRFCSRGPATRNSWPVKAKETTCYYSQR</sequence>
<comment type="caution">
    <text evidence="1">The sequence shown here is derived from an EMBL/GenBank/DDBJ whole genome shotgun (WGS) entry which is preliminary data.</text>
</comment>